<organism evidence="13 14">
    <name type="scientific">Ureibacillus manganicus DSM 26584</name>
    <dbReference type="NCBI Taxonomy" id="1384049"/>
    <lineage>
        <taxon>Bacteria</taxon>
        <taxon>Bacillati</taxon>
        <taxon>Bacillota</taxon>
        <taxon>Bacilli</taxon>
        <taxon>Bacillales</taxon>
        <taxon>Caryophanaceae</taxon>
        <taxon>Ureibacillus</taxon>
    </lineage>
</organism>
<dbReference type="STRING" id="1384049.CD29_09730"/>
<dbReference type="Gene3D" id="3.40.50.300">
    <property type="entry name" value="P-loop containing nucleotide triphosphate hydrolases"/>
    <property type="match status" value="1"/>
</dbReference>
<comment type="subcellular location">
    <subcellularLocation>
        <location evidence="9">Cytoplasm</location>
    </subcellularLocation>
</comment>
<reference evidence="13 14" key="1">
    <citation type="submission" date="2014-02" db="EMBL/GenBank/DDBJ databases">
        <title>Draft genome sequence of Lysinibacillus manganicus DSM 26584T.</title>
        <authorList>
            <person name="Zhang F."/>
            <person name="Wang G."/>
            <person name="Zhang L."/>
        </authorList>
    </citation>
    <scope>NUCLEOTIDE SEQUENCE [LARGE SCALE GENOMIC DNA]</scope>
    <source>
        <strain evidence="13 14">DSM 26584</strain>
    </source>
</reference>
<keyword evidence="3 9" id="KW-0963">Cytoplasm</keyword>
<dbReference type="InterPro" id="IPR006073">
    <property type="entry name" value="GTP-bd"/>
</dbReference>
<keyword evidence="14" id="KW-1185">Reference proteome</keyword>
<evidence type="ECO:0000259" key="11">
    <source>
        <dbReference type="PROSITE" id="PS51881"/>
    </source>
</evidence>
<evidence type="ECO:0000313" key="14">
    <source>
        <dbReference type="Proteomes" id="UP000030416"/>
    </source>
</evidence>
<dbReference type="PROSITE" id="PS51883">
    <property type="entry name" value="OBG"/>
    <property type="match status" value="1"/>
</dbReference>
<evidence type="ECO:0000256" key="3">
    <source>
        <dbReference type="ARBA" id="ARBA00022490"/>
    </source>
</evidence>
<dbReference type="HAMAP" id="MF_01454">
    <property type="entry name" value="GTPase_Obg"/>
    <property type="match status" value="1"/>
</dbReference>
<dbReference type="InterPro" id="IPR015349">
    <property type="entry name" value="OCT_dom"/>
</dbReference>
<dbReference type="InterPro" id="IPR014100">
    <property type="entry name" value="GTP-bd_Obg/CgtA"/>
</dbReference>
<dbReference type="InterPro" id="IPR006169">
    <property type="entry name" value="GTP1_OBG_dom"/>
</dbReference>
<dbReference type="Pfam" id="PF01926">
    <property type="entry name" value="MMR_HSR1"/>
    <property type="match status" value="1"/>
</dbReference>
<evidence type="ECO:0000259" key="10">
    <source>
        <dbReference type="PROSITE" id="PS51710"/>
    </source>
</evidence>
<feature type="binding site" evidence="9">
    <location>
        <begin position="282"/>
        <end position="285"/>
    </location>
    <ligand>
        <name>GTP</name>
        <dbReference type="ChEBI" id="CHEBI:37565"/>
    </ligand>
</feature>
<evidence type="ECO:0000256" key="1">
    <source>
        <dbReference type="ARBA" id="ARBA00001946"/>
    </source>
</evidence>
<feature type="binding site" evidence="9">
    <location>
        <begin position="165"/>
        <end position="172"/>
    </location>
    <ligand>
        <name>GTP</name>
        <dbReference type="ChEBI" id="CHEBI:37565"/>
    </ligand>
</feature>
<dbReference type="Pfam" id="PF09269">
    <property type="entry name" value="DUF1967"/>
    <property type="match status" value="1"/>
</dbReference>
<feature type="binding site" evidence="9">
    <location>
        <position position="172"/>
    </location>
    <ligand>
        <name>Mg(2+)</name>
        <dbReference type="ChEBI" id="CHEBI:18420"/>
    </ligand>
</feature>
<dbReference type="Pfam" id="PF01018">
    <property type="entry name" value="GTP1_OBG"/>
    <property type="match status" value="1"/>
</dbReference>
<keyword evidence="4 9" id="KW-0479">Metal-binding</keyword>
<name>A0A0A3I1P6_9BACL</name>
<dbReference type="CDD" id="cd01898">
    <property type="entry name" value="Obg"/>
    <property type="match status" value="1"/>
</dbReference>
<evidence type="ECO:0000256" key="8">
    <source>
        <dbReference type="ARBA" id="ARBA00023134"/>
    </source>
</evidence>
<evidence type="ECO:0000256" key="6">
    <source>
        <dbReference type="ARBA" id="ARBA00022801"/>
    </source>
</evidence>
<evidence type="ECO:0000256" key="9">
    <source>
        <dbReference type="HAMAP-Rule" id="MF_01454"/>
    </source>
</evidence>
<dbReference type="SUPFAM" id="SSF82051">
    <property type="entry name" value="Obg GTP-binding protein N-terminal domain"/>
    <property type="match status" value="1"/>
</dbReference>
<accession>A0A0A3I1P6</accession>
<feature type="binding site" evidence="9">
    <location>
        <position position="192"/>
    </location>
    <ligand>
        <name>Mg(2+)</name>
        <dbReference type="ChEBI" id="CHEBI:18420"/>
    </ligand>
</feature>
<dbReference type="FunFam" id="2.70.210.12:FF:000001">
    <property type="entry name" value="GTPase Obg"/>
    <property type="match status" value="1"/>
</dbReference>
<dbReference type="OrthoDB" id="9807318at2"/>
<protein>
    <recommendedName>
        <fullName evidence="9">GTPase Obg</fullName>
        <ecNumber evidence="9">3.6.5.-</ecNumber>
    </recommendedName>
    <alternativeName>
        <fullName evidence="9">GTP-binding protein Obg</fullName>
    </alternativeName>
</protein>
<dbReference type="NCBIfam" id="NF008954">
    <property type="entry name" value="PRK12296.1"/>
    <property type="match status" value="1"/>
</dbReference>
<feature type="domain" description="OCT" evidence="11">
    <location>
        <begin position="351"/>
        <end position="429"/>
    </location>
</feature>
<keyword evidence="8 9" id="KW-0342">GTP-binding</keyword>
<dbReference type="GO" id="GO:0005525">
    <property type="term" value="F:GTP binding"/>
    <property type="evidence" value="ECO:0007669"/>
    <property type="project" value="UniProtKB-UniRule"/>
</dbReference>
<dbReference type="RefSeq" id="WP_036185823.1">
    <property type="nucleotide sequence ID" value="NZ_AVDA01000010.1"/>
</dbReference>
<dbReference type="InterPro" id="IPR006074">
    <property type="entry name" value="GTP1-OBG_CS"/>
</dbReference>
<evidence type="ECO:0000259" key="12">
    <source>
        <dbReference type="PROSITE" id="PS51883"/>
    </source>
</evidence>
<dbReference type="InterPro" id="IPR036726">
    <property type="entry name" value="GTP1_OBG_dom_sf"/>
</dbReference>
<dbReference type="PROSITE" id="PS51881">
    <property type="entry name" value="OCT"/>
    <property type="match status" value="1"/>
</dbReference>
<dbReference type="SUPFAM" id="SSF52540">
    <property type="entry name" value="P-loop containing nucleoside triphosphate hydrolases"/>
    <property type="match status" value="1"/>
</dbReference>
<sequence length="429" mass="47362">MFVDHVKIYVKGGDGGDGMVAFRREKYVPMGGPAGGDGGHGGDIVFQVEEGLRTLMDFRYKRHFKAERGEHGMSKGMHGKNSEDTVIKVPPGTVVINEETGAVIADLVEHGQSAIIARGGRGGRGNSRFATPANPAPELAEKGEPGQELNVILELKVLADVGLVGFPSVGKSTILSVVSAAKPKIGAYHFTTIVPNLGMVETEDGRSFAMADLPGLIEGAHQGIGLGMQFLRHIERTRVIVHVVDMSGMEGRDPYEDYVTINEELKQYNLRLTERPQIVVANKMDIPEAEENLQEFIKKVGESVKVYPISAVSRQGLKPLLYEIADLLEVTPEFTLHEIEEEESNATVLYKHEKKGEEFDITRDDDGAFVITGYSIERLFKMTDFSREDGVRRFARQLRAMGVDDALRERGAKDGDIVRLLEFEFEFVD</sequence>
<feature type="binding site" evidence="9">
    <location>
        <begin position="190"/>
        <end position="194"/>
    </location>
    <ligand>
        <name>GTP</name>
        <dbReference type="ChEBI" id="CHEBI:37565"/>
    </ligand>
</feature>
<comment type="cofactor">
    <cofactor evidence="1 9">
        <name>Mg(2+)</name>
        <dbReference type="ChEBI" id="CHEBI:18420"/>
    </cofactor>
</comment>
<dbReference type="NCBIfam" id="TIGR02729">
    <property type="entry name" value="Obg_CgtA"/>
    <property type="match status" value="1"/>
</dbReference>
<dbReference type="InterPro" id="IPR031167">
    <property type="entry name" value="G_OBG"/>
</dbReference>
<comment type="caution">
    <text evidence="13">The sequence shown here is derived from an EMBL/GenBank/DDBJ whole genome shotgun (WGS) entry which is preliminary data.</text>
</comment>
<dbReference type="EC" id="3.6.5.-" evidence="9"/>
<dbReference type="NCBIfam" id="NF008956">
    <property type="entry name" value="PRK12299.1"/>
    <property type="match status" value="1"/>
</dbReference>
<dbReference type="GO" id="GO:0005737">
    <property type="term" value="C:cytoplasm"/>
    <property type="evidence" value="ECO:0007669"/>
    <property type="project" value="UniProtKB-SubCell"/>
</dbReference>
<dbReference type="PROSITE" id="PS51710">
    <property type="entry name" value="G_OBG"/>
    <property type="match status" value="1"/>
</dbReference>
<comment type="similarity">
    <text evidence="2 9">Belongs to the TRAFAC class OBG-HflX-like GTPase superfamily. OBG GTPase family.</text>
</comment>
<dbReference type="Gene3D" id="3.30.300.350">
    <property type="entry name" value="GTP-binding protein OBG, C-terminal domain"/>
    <property type="match status" value="1"/>
</dbReference>
<dbReference type="EMBL" id="JPVN01000010">
    <property type="protein sequence ID" value="KGR78649.1"/>
    <property type="molecule type" value="Genomic_DNA"/>
</dbReference>
<dbReference type="NCBIfam" id="TIGR00231">
    <property type="entry name" value="small_GTP"/>
    <property type="match status" value="1"/>
</dbReference>
<dbReference type="eggNOG" id="COG0536">
    <property type="taxonomic scope" value="Bacteria"/>
</dbReference>
<proteinExistence type="inferred from homology"/>
<dbReference type="InterPro" id="IPR027417">
    <property type="entry name" value="P-loop_NTPase"/>
</dbReference>
<dbReference type="GO" id="GO:0000287">
    <property type="term" value="F:magnesium ion binding"/>
    <property type="evidence" value="ECO:0007669"/>
    <property type="project" value="InterPro"/>
</dbReference>
<gene>
    <name evidence="9" type="primary">obg</name>
    <name evidence="13" type="ORF">CD29_09730</name>
</gene>
<dbReference type="Gene3D" id="2.70.210.12">
    <property type="entry name" value="GTP1/OBG domain"/>
    <property type="match status" value="1"/>
</dbReference>
<evidence type="ECO:0000256" key="4">
    <source>
        <dbReference type="ARBA" id="ARBA00022723"/>
    </source>
</evidence>
<keyword evidence="7 9" id="KW-0460">Magnesium</keyword>
<feature type="domain" description="OBG-type G" evidence="10">
    <location>
        <begin position="159"/>
        <end position="329"/>
    </location>
</feature>
<dbReference type="PANTHER" id="PTHR11702">
    <property type="entry name" value="DEVELOPMENTALLY REGULATED GTP-BINDING PROTEIN-RELATED"/>
    <property type="match status" value="1"/>
</dbReference>
<dbReference type="InterPro" id="IPR045086">
    <property type="entry name" value="OBG_GTPase"/>
</dbReference>
<keyword evidence="6 9" id="KW-0378">Hydrolase</keyword>
<feature type="domain" description="Obg" evidence="12">
    <location>
        <begin position="1"/>
        <end position="158"/>
    </location>
</feature>
<dbReference type="PROSITE" id="PS00905">
    <property type="entry name" value="GTP1_OBG"/>
    <property type="match status" value="1"/>
</dbReference>
<dbReference type="PANTHER" id="PTHR11702:SF31">
    <property type="entry name" value="MITOCHONDRIAL RIBOSOME-ASSOCIATED GTPASE 2"/>
    <property type="match status" value="1"/>
</dbReference>
<evidence type="ECO:0000256" key="2">
    <source>
        <dbReference type="ARBA" id="ARBA00007699"/>
    </source>
</evidence>
<evidence type="ECO:0000256" key="5">
    <source>
        <dbReference type="ARBA" id="ARBA00022741"/>
    </source>
</evidence>
<dbReference type="SUPFAM" id="SSF102741">
    <property type="entry name" value="Obg GTP-binding protein C-terminal domain"/>
    <property type="match status" value="1"/>
</dbReference>
<comment type="function">
    <text evidence="9">An essential GTPase which binds GTP, GDP and possibly (p)ppGpp with moderate affinity, with high nucleotide exchange rates and a fairly low GTP hydrolysis rate. Plays a role in control of the cell cycle, stress response, ribosome biogenesis and in those bacteria that undergo differentiation, in morphogenesis control.</text>
</comment>
<dbReference type="AlphaFoldDB" id="A0A0A3I1P6"/>
<dbReference type="PIRSF" id="PIRSF002401">
    <property type="entry name" value="GTP_bd_Obg/CgtA"/>
    <property type="match status" value="1"/>
</dbReference>
<dbReference type="NCBIfam" id="NF008955">
    <property type="entry name" value="PRK12297.1"/>
    <property type="match status" value="1"/>
</dbReference>
<dbReference type="InterPro" id="IPR005225">
    <property type="entry name" value="Small_GTP-bd"/>
</dbReference>
<feature type="binding site" evidence="9">
    <location>
        <begin position="310"/>
        <end position="312"/>
    </location>
    <ligand>
        <name>GTP</name>
        <dbReference type="ChEBI" id="CHEBI:37565"/>
    </ligand>
</feature>
<dbReference type="PRINTS" id="PR00326">
    <property type="entry name" value="GTP1OBG"/>
</dbReference>
<dbReference type="GO" id="GO:0003924">
    <property type="term" value="F:GTPase activity"/>
    <property type="evidence" value="ECO:0007669"/>
    <property type="project" value="UniProtKB-UniRule"/>
</dbReference>
<dbReference type="NCBIfam" id="TIGR03595">
    <property type="entry name" value="Obg_CgtA_exten"/>
    <property type="match status" value="1"/>
</dbReference>
<evidence type="ECO:0000256" key="7">
    <source>
        <dbReference type="ARBA" id="ARBA00022842"/>
    </source>
</evidence>
<dbReference type="InterPro" id="IPR036346">
    <property type="entry name" value="GTP-bd_prot_GTP1/OBG_C_sf"/>
</dbReference>
<dbReference type="GO" id="GO:0042254">
    <property type="term" value="P:ribosome biogenesis"/>
    <property type="evidence" value="ECO:0007669"/>
    <property type="project" value="UniProtKB-UniRule"/>
</dbReference>
<evidence type="ECO:0000313" key="13">
    <source>
        <dbReference type="EMBL" id="KGR78649.1"/>
    </source>
</evidence>
<comment type="subunit">
    <text evidence="9">Monomer.</text>
</comment>
<dbReference type="Proteomes" id="UP000030416">
    <property type="component" value="Unassembled WGS sequence"/>
</dbReference>
<feature type="binding site" evidence="9">
    <location>
        <begin position="212"/>
        <end position="215"/>
    </location>
    <ligand>
        <name>GTP</name>
        <dbReference type="ChEBI" id="CHEBI:37565"/>
    </ligand>
</feature>
<keyword evidence="5 9" id="KW-0547">Nucleotide-binding</keyword>
<dbReference type="FunFam" id="3.40.50.300:FF:000515">
    <property type="entry name" value="GTPase Obg"/>
    <property type="match status" value="1"/>
</dbReference>